<dbReference type="EMBL" id="JAVREN010000004">
    <property type="protein sequence ID" value="MDT0306171.1"/>
    <property type="molecule type" value="Genomic_DNA"/>
</dbReference>
<accession>A0ABU2L3M5</accession>
<proteinExistence type="predicted"/>
<organism evidence="1 2">
    <name type="scientific">Streptomyces boetiae</name>
    <dbReference type="NCBI Taxonomy" id="3075541"/>
    <lineage>
        <taxon>Bacteria</taxon>
        <taxon>Bacillati</taxon>
        <taxon>Actinomycetota</taxon>
        <taxon>Actinomycetes</taxon>
        <taxon>Kitasatosporales</taxon>
        <taxon>Streptomycetaceae</taxon>
        <taxon>Streptomyces</taxon>
    </lineage>
</organism>
<dbReference type="Proteomes" id="UP001183388">
    <property type="component" value="Unassembled WGS sequence"/>
</dbReference>
<name>A0ABU2L3M5_9ACTN</name>
<reference evidence="2" key="1">
    <citation type="submission" date="2023-07" db="EMBL/GenBank/DDBJ databases">
        <title>30 novel species of actinomycetes from the DSMZ collection.</title>
        <authorList>
            <person name="Nouioui I."/>
        </authorList>
    </citation>
    <scope>NUCLEOTIDE SEQUENCE [LARGE SCALE GENOMIC DNA]</scope>
    <source>
        <strain evidence="2">DSM 44917</strain>
    </source>
</reference>
<comment type="caution">
    <text evidence="1">The sequence shown here is derived from an EMBL/GenBank/DDBJ whole genome shotgun (WGS) entry which is preliminary data.</text>
</comment>
<gene>
    <name evidence="1" type="ORF">RM780_04235</name>
</gene>
<dbReference type="RefSeq" id="WP_311629091.1">
    <property type="nucleotide sequence ID" value="NZ_JAVREN010000004.1"/>
</dbReference>
<evidence type="ECO:0000313" key="1">
    <source>
        <dbReference type="EMBL" id="MDT0306171.1"/>
    </source>
</evidence>
<evidence type="ECO:0000313" key="2">
    <source>
        <dbReference type="Proteomes" id="UP001183388"/>
    </source>
</evidence>
<keyword evidence="2" id="KW-1185">Reference proteome</keyword>
<protein>
    <submittedName>
        <fullName evidence="1">Uncharacterized protein</fullName>
    </submittedName>
</protein>
<sequence>MSQPVTIPPQVAAHVLFHEGHGGYPAGSFTTKLLAAWTSADDANAARLADAFPAYGAAIALFRRGELARLRAIAESEDPR</sequence>